<accession>A0AAW1S0G6</accession>
<dbReference type="InterPro" id="IPR016024">
    <property type="entry name" value="ARM-type_fold"/>
</dbReference>
<dbReference type="SUPFAM" id="SSF48371">
    <property type="entry name" value="ARM repeat"/>
    <property type="match status" value="1"/>
</dbReference>
<organism evidence="2 3">
    <name type="scientific">Apatococcus lobatus</name>
    <dbReference type="NCBI Taxonomy" id="904363"/>
    <lineage>
        <taxon>Eukaryota</taxon>
        <taxon>Viridiplantae</taxon>
        <taxon>Chlorophyta</taxon>
        <taxon>core chlorophytes</taxon>
        <taxon>Trebouxiophyceae</taxon>
        <taxon>Chlorellales</taxon>
        <taxon>Chlorellaceae</taxon>
        <taxon>Apatococcus</taxon>
    </lineage>
</organism>
<proteinExistence type="predicted"/>
<protein>
    <submittedName>
        <fullName evidence="2">Uncharacterized protein</fullName>
    </submittedName>
</protein>
<sequence>MASSDRVAAALPTVERQLAADHESVQEEGITKLKQLALQCEVLPAVLPLLPRLVELLRSASSAVRTASAAAVAAIALTPEGQAVLERQENLLLNLVASVAEGWSSPAAQPAACSLMNIAASQSGKAAIRSAEGLKALMTIVEECVAPLEKELVQARRTSVMAASSDGQRSSVSSSSSSNPKAATCSCALGVLMNLLGDAQSCNAMEQSGLAAVLEKLQMMAPVDEALAHRATYIMSKIDPTSREPIATF</sequence>
<gene>
    <name evidence="2" type="ORF">WJX74_010335</name>
</gene>
<dbReference type="InterPro" id="IPR021133">
    <property type="entry name" value="HEAT_type_2"/>
</dbReference>
<dbReference type="Gene3D" id="1.25.10.10">
    <property type="entry name" value="Leucine-rich Repeat Variant"/>
    <property type="match status" value="1"/>
</dbReference>
<name>A0AAW1S0G6_9CHLO</name>
<reference evidence="2 3" key="1">
    <citation type="journal article" date="2024" name="Nat. Commun.">
        <title>Phylogenomics reveals the evolutionary origins of lichenization in chlorophyte algae.</title>
        <authorList>
            <person name="Puginier C."/>
            <person name="Libourel C."/>
            <person name="Otte J."/>
            <person name="Skaloud P."/>
            <person name="Haon M."/>
            <person name="Grisel S."/>
            <person name="Petersen M."/>
            <person name="Berrin J.G."/>
            <person name="Delaux P.M."/>
            <person name="Dal Grande F."/>
            <person name="Keller J."/>
        </authorList>
    </citation>
    <scope>NUCLEOTIDE SEQUENCE [LARGE SCALE GENOMIC DNA]</scope>
    <source>
        <strain evidence="2 3">SAG 2145</strain>
    </source>
</reference>
<dbReference type="EMBL" id="JALJOS010000005">
    <property type="protein sequence ID" value="KAK9839136.1"/>
    <property type="molecule type" value="Genomic_DNA"/>
</dbReference>
<keyword evidence="3" id="KW-1185">Reference proteome</keyword>
<feature type="repeat" description="HEAT" evidence="1">
    <location>
        <begin position="49"/>
        <end position="87"/>
    </location>
</feature>
<evidence type="ECO:0000256" key="1">
    <source>
        <dbReference type="PROSITE-ProRule" id="PRU00103"/>
    </source>
</evidence>
<dbReference type="Proteomes" id="UP001438707">
    <property type="component" value="Unassembled WGS sequence"/>
</dbReference>
<comment type="caution">
    <text evidence="2">The sequence shown here is derived from an EMBL/GenBank/DDBJ whole genome shotgun (WGS) entry which is preliminary data.</text>
</comment>
<evidence type="ECO:0000313" key="3">
    <source>
        <dbReference type="Proteomes" id="UP001438707"/>
    </source>
</evidence>
<dbReference type="AlphaFoldDB" id="A0AAW1S0G6"/>
<dbReference type="InterPro" id="IPR011989">
    <property type="entry name" value="ARM-like"/>
</dbReference>
<evidence type="ECO:0000313" key="2">
    <source>
        <dbReference type="EMBL" id="KAK9839136.1"/>
    </source>
</evidence>
<dbReference type="PROSITE" id="PS50077">
    <property type="entry name" value="HEAT_REPEAT"/>
    <property type="match status" value="1"/>
</dbReference>